<dbReference type="SMART" id="SM00829">
    <property type="entry name" value="PKS_ER"/>
    <property type="match status" value="1"/>
</dbReference>
<dbReference type="EMBL" id="JAPJZH010000006">
    <property type="protein sequence ID" value="MDA4845861.1"/>
    <property type="molecule type" value="Genomic_DNA"/>
</dbReference>
<accession>A0ABT4VME8</accession>
<dbReference type="CDD" id="cd05188">
    <property type="entry name" value="MDR"/>
    <property type="match status" value="1"/>
</dbReference>
<dbReference type="InterPro" id="IPR051397">
    <property type="entry name" value="Zn-ADH-like_protein"/>
</dbReference>
<keyword evidence="3" id="KW-1185">Reference proteome</keyword>
<dbReference type="PANTHER" id="PTHR43677">
    <property type="entry name" value="SHORT-CHAIN DEHYDROGENASE/REDUCTASE"/>
    <property type="match status" value="1"/>
</dbReference>
<feature type="domain" description="Enoyl reductase (ER)" evidence="1">
    <location>
        <begin position="34"/>
        <end position="371"/>
    </location>
</feature>
<evidence type="ECO:0000313" key="2">
    <source>
        <dbReference type="EMBL" id="MDA4845861.1"/>
    </source>
</evidence>
<dbReference type="RefSeq" id="WP_271089551.1">
    <property type="nucleotide sequence ID" value="NZ_JAPJZH010000006.1"/>
</dbReference>
<gene>
    <name evidence="2" type="ORF">OOZ53_10910</name>
</gene>
<dbReference type="InterPro" id="IPR013154">
    <property type="entry name" value="ADH-like_N"/>
</dbReference>
<comment type="caution">
    <text evidence="2">The sequence shown here is derived from an EMBL/GenBank/DDBJ whole genome shotgun (WGS) entry which is preliminary data.</text>
</comment>
<sequence>MRQLCIIGPDYTGGQIVEGTESIFELEGVPLRNAIIETEALRFDPDAAENADRVFFKVHAFSCNYRDRALALHMAKPQHRKNYYVIGSEFVGEVLATGRQVTDLKPGDRVIGDGAYPDSGVQGVMPGLPTNQGSRELQIMHRRKLIRLPEGIPDHIAAGFTIGGQTAYSMIRRLNLQDGDKVLVTSAKSSTSLFAICALQNHPVEVYGLSTSECHRDELLALGLRELIVVDPSQRGWSDSPDLMKRIGAFGGFNAVIDPFSDVYVPEITNLMAMGGRYTTCGIADQHSSLIGRDSDIAPINPTNLMAGLMMKNITIIGNCLGQTGDLQAALDDCAAGRLPVPVHSRIAPSDTGAFLTDTYLNKDRFGKVIFEYDRSPMVSAVQETRTMEPV</sequence>
<dbReference type="Pfam" id="PF08240">
    <property type="entry name" value="ADH_N"/>
    <property type="match status" value="1"/>
</dbReference>
<dbReference type="InterPro" id="IPR020843">
    <property type="entry name" value="ER"/>
</dbReference>
<reference evidence="2" key="1">
    <citation type="submission" date="2022-11" db="EMBL/GenBank/DDBJ databases">
        <title>Hoeflea poritis sp. nov., isolated from scleractinian coral Porites lutea.</title>
        <authorList>
            <person name="Zhang G."/>
            <person name="Wei Q."/>
            <person name="Cai L."/>
        </authorList>
    </citation>
    <scope>NUCLEOTIDE SEQUENCE</scope>
    <source>
        <strain evidence="2">E7-10</strain>
    </source>
</reference>
<proteinExistence type="predicted"/>
<evidence type="ECO:0000313" key="3">
    <source>
        <dbReference type="Proteomes" id="UP001148313"/>
    </source>
</evidence>
<dbReference type="SUPFAM" id="SSF50129">
    <property type="entry name" value="GroES-like"/>
    <property type="match status" value="1"/>
</dbReference>
<dbReference type="Gene3D" id="3.90.180.10">
    <property type="entry name" value="Medium-chain alcohol dehydrogenases, catalytic domain"/>
    <property type="match status" value="1"/>
</dbReference>
<protein>
    <submittedName>
        <fullName evidence="2">Zinc-binding alcohol dehydrogenase family protein</fullName>
    </submittedName>
</protein>
<dbReference type="SUPFAM" id="SSF51735">
    <property type="entry name" value="NAD(P)-binding Rossmann-fold domains"/>
    <property type="match status" value="1"/>
</dbReference>
<dbReference type="Proteomes" id="UP001148313">
    <property type="component" value="Unassembled WGS sequence"/>
</dbReference>
<organism evidence="2 3">
    <name type="scientific">Hoeflea poritis</name>
    <dbReference type="NCBI Taxonomy" id="2993659"/>
    <lineage>
        <taxon>Bacteria</taxon>
        <taxon>Pseudomonadati</taxon>
        <taxon>Pseudomonadota</taxon>
        <taxon>Alphaproteobacteria</taxon>
        <taxon>Hyphomicrobiales</taxon>
        <taxon>Rhizobiaceae</taxon>
        <taxon>Hoeflea</taxon>
    </lineage>
</organism>
<evidence type="ECO:0000259" key="1">
    <source>
        <dbReference type="SMART" id="SM00829"/>
    </source>
</evidence>
<dbReference type="InterPro" id="IPR036291">
    <property type="entry name" value="NAD(P)-bd_dom_sf"/>
</dbReference>
<dbReference type="PANTHER" id="PTHR43677:SF1">
    <property type="entry name" value="ACRYLYL-COA REDUCTASE ACUI-RELATED"/>
    <property type="match status" value="1"/>
</dbReference>
<dbReference type="InterPro" id="IPR011032">
    <property type="entry name" value="GroES-like_sf"/>
</dbReference>
<name>A0ABT4VME8_9HYPH</name>